<dbReference type="SUPFAM" id="SSF56672">
    <property type="entry name" value="DNA/RNA polymerases"/>
    <property type="match status" value="1"/>
</dbReference>
<dbReference type="InterPro" id="IPR013103">
    <property type="entry name" value="RVT_2"/>
</dbReference>
<dbReference type="Proteomes" id="UP000233837">
    <property type="component" value="Unassembled WGS sequence"/>
</dbReference>
<feature type="region of interest" description="Disordered" evidence="1">
    <location>
        <begin position="138"/>
        <end position="158"/>
    </location>
</feature>
<evidence type="ECO:0000259" key="2">
    <source>
        <dbReference type="Pfam" id="PF07727"/>
    </source>
</evidence>
<dbReference type="EMBL" id="KZ502221">
    <property type="protein sequence ID" value="PKU81766.1"/>
    <property type="molecule type" value="Genomic_DNA"/>
</dbReference>
<feature type="domain" description="Reverse transcriptase Ty1/copia-type" evidence="2">
    <location>
        <begin position="1"/>
        <end position="146"/>
    </location>
</feature>
<evidence type="ECO:0000313" key="4">
    <source>
        <dbReference type="Proteomes" id="UP000233837"/>
    </source>
</evidence>
<name>A0A2I0X1H5_9ASPA</name>
<dbReference type="STRING" id="906689.A0A2I0X1H5"/>
<evidence type="ECO:0000313" key="3">
    <source>
        <dbReference type="EMBL" id="PKU81766.1"/>
    </source>
</evidence>
<dbReference type="InterPro" id="IPR043502">
    <property type="entry name" value="DNA/RNA_pol_sf"/>
</dbReference>
<dbReference type="PANTHER" id="PTHR11439:SF455">
    <property type="entry name" value="RLK (RECEPTOR-LIKE PROTEIN KINASE) 8, PUTATIVE-RELATED"/>
    <property type="match status" value="1"/>
</dbReference>
<proteinExistence type="predicted"/>
<organism evidence="3 4">
    <name type="scientific">Dendrobium catenatum</name>
    <dbReference type="NCBI Taxonomy" id="906689"/>
    <lineage>
        <taxon>Eukaryota</taxon>
        <taxon>Viridiplantae</taxon>
        <taxon>Streptophyta</taxon>
        <taxon>Embryophyta</taxon>
        <taxon>Tracheophyta</taxon>
        <taxon>Spermatophyta</taxon>
        <taxon>Magnoliopsida</taxon>
        <taxon>Liliopsida</taxon>
        <taxon>Asparagales</taxon>
        <taxon>Orchidaceae</taxon>
        <taxon>Epidendroideae</taxon>
        <taxon>Malaxideae</taxon>
        <taxon>Dendrobiinae</taxon>
        <taxon>Dendrobium</taxon>
    </lineage>
</organism>
<accession>A0A2I0X1H5</accession>
<protein>
    <submittedName>
        <fullName evidence="3">Putative mitochondrial protein</fullName>
    </submittedName>
</protein>
<keyword evidence="4" id="KW-1185">Reference proteome</keyword>
<reference evidence="3 4" key="2">
    <citation type="journal article" date="2017" name="Nature">
        <title>The Apostasia genome and the evolution of orchids.</title>
        <authorList>
            <person name="Zhang G.Q."/>
            <person name="Liu K.W."/>
            <person name="Li Z."/>
            <person name="Lohaus R."/>
            <person name="Hsiao Y.Y."/>
            <person name="Niu S.C."/>
            <person name="Wang J.Y."/>
            <person name="Lin Y.C."/>
            <person name="Xu Q."/>
            <person name="Chen L.J."/>
            <person name="Yoshida K."/>
            <person name="Fujiwara S."/>
            <person name="Wang Z.W."/>
            <person name="Zhang Y.Q."/>
            <person name="Mitsuda N."/>
            <person name="Wang M."/>
            <person name="Liu G.H."/>
            <person name="Pecoraro L."/>
            <person name="Huang H.X."/>
            <person name="Xiao X.J."/>
            <person name="Lin M."/>
            <person name="Wu X.Y."/>
            <person name="Wu W.L."/>
            <person name="Chen Y.Y."/>
            <person name="Chang S.B."/>
            <person name="Sakamoto S."/>
            <person name="Ohme-Takagi M."/>
            <person name="Yagi M."/>
            <person name="Zeng S.J."/>
            <person name="Shen C.Y."/>
            <person name="Yeh C.M."/>
            <person name="Luo Y.B."/>
            <person name="Tsai W.C."/>
            <person name="Van de Peer Y."/>
            <person name="Liu Z.J."/>
        </authorList>
    </citation>
    <scope>NUCLEOTIDE SEQUENCE [LARGE SCALE GENOMIC DNA]</scope>
    <source>
        <tissue evidence="3">The whole plant</tissue>
    </source>
</reference>
<sequence length="240" mass="27526">MRQPKGFVDPTLPTAVCKLHKSLYGLKQAPRQWFQKLTNFLQTRGFRFSRSDPSLLISHHNNSQIYFLIYVDDILVTGNDQDRIQTLLKDLHSNFALKEPGQISLYLGIQVQQTSTGYFLTQEHYVRQLLSDSGFTDCKESPTPLTPKSKLQNSHEQDFDDPSLYRRLAGSLQYLSITHPDIAFATNRICQHMQHPSVHDYHALKRLLRYVKGTISFGLPITKGDLQLNTFSDADWASDI</sequence>
<gene>
    <name evidence="3" type="ORF">MA16_Dca025789</name>
</gene>
<reference evidence="3 4" key="1">
    <citation type="journal article" date="2016" name="Sci. Rep.">
        <title>The Dendrobium catenatum Lindl. genome sequence provides insights into polysaccharide synthase, floral development and adaptive evolution.</title>
        <authorList>
            <person name="Zhang G.Q."/>
            <person name="Xu Q."/>
            <person name="Bian C."/>
            <person name="Tsai W.C."/>
            <person name="Yeh C.M."/>
            <person name="Liu K.W."/>
            <person name="Yoshida K."/>
            <person name="Zhang L.S."/>
            <person name="Chang S.B."/>
            <person name="Chen F."/>
            <person name="Shi Y."/>
            <person name="Su Y.Y."/>
            <person name="Zhang Y.Q."/>
            <person name="Chen L.J."/>
            <person name="Yin Y."/>
            <person name="Lin M."/>
            <person name="Huang H."/>
            <person name="Deng H."/>
            <person name="Wang Z.W."/>
            <person name="Zhu S.L."/>
            <person name="Zhao X."/>
            <person name="Deng C."/>
            <person name="Niu S.C."/>
            <person name="Huang J."/>
            <person name="Wang M."/>
            <person name="Liu G.H."/>
            <person name="Yang H.J."/>
            <person name="Xiao X.J."/>
            <person name="Hsiao Y.Y."/>
            <person name="Wu W.L."/>
            <person name="Chen Y.Y."/>
            <person name="Mitsuda N."/>
            <person name="Ohme-Takagi M."/>
            <person name="Luo Y.B."/>
            <person name="Van de Peer Y."/>
            <person name="Liu Z.J."/>
        </authorList>
    </citation>
    <scope>NUCLEOTIDE SEQUENCE [LARGE SCALE GENOMIC DNA]</scope>
    <source>
        <tissue evidence="3">The whole plant</tissue>
    </source>
</reference>
<evidence type="ECO:0000256" key="1">
    <source>
        <dbReference type="SAM" id="MobiDB-lite"/>
    </source>
</evidence>
<dbReference type="PANTHER" id="PTHR11439">
    <property type="entry name" value="GAG-POL-RELATED RETROTRANSPOSON"/>
    <property type="match status" value="1"/>
</dbReference>
<dbReference type="AlphaFoldDB" id="A0A2I0X1H5"/>
<dbReference type="Pfam" id="PF07727">
    <property type="entry name" value="RVT_2"/>
    <property type="match status" value="1"/>
</dbReference>